<dbReference type="SUPFAM" id="SSF101904">
    <property type="entry name" value="GyrA/ParC C-terminal domain-like"/>
    <property type="match status" value="1"/>
</dbReference>
<dbReference type="Pfam" id="PF03989">
    <property type="entry name" value="DNA_gyraseA_C"/>
    <property type="match status" value="3"/>
</dbReference>
<dbReference type="InterPro" id="IPR050220">
    <property type="entry name" value="Type_II_DNA_Topoisomerases"/>
</dbReference>
<dbReference type="InterPro" id="IPR035516">
    <property type="entry name" value="Gyrase/topoIV_suA_C"/>
</dbReference>
<dbReference type="EC" id="5.6.2.2" evidence="7"/>
<keyword evidence="11" id="KW-1185">Reference proteome</keyword>
<evidence type="ECO:0000256" key="1">
    <source>
        <dbReference type="ARBA" id="ARBA00000185"/>
    </source>
</evidence>
<evidence type="ECO:0000256" key="4">
    <source>
        <dbReference type="ARBA" id="ARBA00023125"/>
    </source>
</evidence>
<keyword evidence="6 7" id="KW-0413">Isomerase</keyword>
<dbReference type="GO" id="GO:0003918">
    <property type="term" value="F:DNA topoisomerase type II (double strand cut, ATP-hydrolyzing) activity"/>
    <property type="evidence" value="ECO:0007669"/>
    <property type="project" value="UniProtKB-EC"/>
</dbReference>
<evidence type="ECO:0000256" key="3">
    <source>
        <dbReference type="ARBA" id="ARBA00023029"/>
    </source>
</evidence>
<comment type="subcellular location">
    <subcellularLocation>
        <location evidence="7">Cell membrane</location>
        <topology evidence="7">Peripheral membrane protein</topology>
    </subcellularLocation>
</comment>
<comment type="caution">
    <text evidence="10">The sequence shown here is derived from an EMBL/GenBank/DDBJ whole genome shotgun (WGS) entry which is preliminary data.</text>
</comment>
<comment type="catalytic activity">
    <reaction evidence="1 7 8">
        <text>ATP-dependent breakage, passage and rejoining of double-stranded DNA.</text>
        <dbReference type="EC" id="5.6.2.2"/>
    </reaction>
</comment>
<dbReference type="InterPro" id="IPR005742">
    <property type="entry name" value="TopoIV_A_Gneg"/>
</dbReference>
<comment type="subunit">
    <text evidence="7">Heterotetramer composed of ParC and ParE.</text>
</comment>
<dbReference type="PROSITE" id="PS52040">
    <property type="entry name" value="TOPO_IIA"/>
    <property type="match status" value="1"/>
</dbReference>
<organism evidence="10 11">
    <name type="scientific">Albidovulum marisflavi</name>
    <dbReference type="NCBI Taxonomy" id="2984159"/>
    <lineage>
        <taxon>Bacteria</taxon>
        <taxon>Pseudomonadati</taxon>
        <taxon>Pseudomonadota</taxon>
        <taxon>Alphaproteobacteria</taxon>
        <taxon>Rhodobacterales</taxon>
        <taxon>Paracoccaceae</taxon>
        <taxon>Albidovulum</taxon>
    </lineage>
</organism>
<reference evidence="10 11" key="1">
    <citation type="submission" date="2022-10" db="EMBL/GenBank/DDBJ databases">
        <title>Defluviimonas sp. nov., isolated from ocean surface water.</title>
        <authorList>
            <person name="He W."/>
            <person name="Wang L."/>
            <person name="Zhang D.-F."/>
        </authorList>
    </citation>
    <scope>NUCLEOTIDE SEQUENCE [LARGE SCALE GENOMIC DNA]</scope>
    <source>
        <strain evidence="10 11">WL0002</strain>
    </source>
</reference>
<dbReference type="EMBL" id="JAOWKY010000007">
    <property type="protein sequence ID" value="MCV2870597.1"/>
    <property type="molecule type" value="Genomic_DNA"/>
</dbReference>
<name>A0ABT2ZHK3_9RHOB</name>
<dbReference type="SUPFAM" id="SSF56719">
    <property type="entry name" value="Type II DNA topoisomerase"/>
    <property type="match status" value="1"/>
</dbReference>
<feature type="site" description="Interaction with DNA" evidence="7">
    <location>
        <position position="85"/>
    </location>
</feature>
<evidence type="ECO:0000259" key="9">
    <source>
        <dbReference type="PROSITE" id="PS52040"/>
    </source>
</evidence>
<evidence type="ECO:0000256" key="8">
    <source>
        <dbReference type="PROSITE-ProRule" id="PRU01384"/>
    </source>
</evidence>
<dbReference type="Gene3D" id="3.90.199.10">
    <property type="entry name" value="Topoisomerase II, domain 5"/>
    <property type="match status" value="1"/>
</dbReference>
<accession>A0ABT2ZHK3</accession>
<dbReference type="InterPro" id="IPR013758">
    <property type="entry name" value="Topo_IIA_A/C_ab"/>
</dbReference>
<dbReference type="Gene3D" id="2.120.10.90">
    <property type="entry name" value="DNA gyrase/topoisomerase IV, subunit A, C-terminal"/>
    <property type="match status" value="1"/>
</dbReference>
<comment type="similarity">
    <text evidence="7">Belongs to the type II topoisomerase GyrA/ParC subunit family. ParC type 1 subfamily.</text>
</comment>
<dbReference type="Pfam" id="PF00521">
    <property type="entry name" value="DNA_topoisoIV"/>
    <property type="match status" value="1"/>
</dbReference>
<dbReference type="Gene3D" id="3.30.1360.40">
    <property type="match status" value="1"/>
</dbReference>
<dbReference type="NCBIfam" id="NF004044">
    <property type="entry name" value="PRK05561.1"/>
    <property type="match status" value="1"/>
</dbReference>
<feature type="active site" description="O-(5'-phospho-DNA)-tyrosine intermediate" evidence="7 8">
    <location>
        <position position="129"/>
    </location>
</feature>
<feature type="site" description="Interaction with DNA" evidence="7">
    <location>
        <position position="87"/>
    </location>
</feature>
<dbReference type="CDD" id="cd00187">
    <property type="entry name" value="TOP4c"/>
    <property type="match status" value="1"/>
</dbReference>
<dbReference type="InterPro" id="IPR013757">
    <property type="entry name" value="Topo_IIA_A_a_sf"/>
</dbReference>
<feature type="site" description="Interaction with DNA" evidence="7">
    <location>
        <position position="49"/>
    </location>
</feature>
<dbReference type="Gene3D" id="1.10.268.10">
    <property type="entry name" value="Topoisomerase, domain 3"/>
    <property type="match status" value="1"/>
</dbReference>
<dbReference type="Proteomes" id="UP001652542">
    <property type="component" value="Unassembled WGS sequence"/>
</dbReference>
<keyword evidence="3 7" id="KW-0799">Topoisomerase</keyword>
<dbReference type="InterPro" id="IPR013760">
    <property type="entry name" value="Topo_IIA-like_dom_sf"/>
</dbReference>
<gene>
    <name evidence="7 10" type="primary">parC</name>
    <name evidence="10" type="ORF">OEW28_18450</name>
</gene>
<protein>
    <recommendedName>
        <fullName evidence="7">DNA topoisomerase 4 subunit A</fullName>
        <ecNumber evidence="7">5.6.2.2</ecNumber>
    </recommendedName>
    <alternativeName>
        <fullName evidence="7">Topoisomerase IV subunit A</fullName>
    </alternativeName>
</protein>
<keyword evidence="2 7" id="KW-1003">Cell membrane</keyword>
<dbReference type="PANTHER" id="PTHR43493:SF1">
    <property type="entry name" value="DNA TOPOISOMERASE 4 SUBUNIT A"/>
    <property type="match status" value="1"/>
</dbReference>
<dbReference type="InterPro" id="IPR002205">
    <property type="entry name" value="Topo_IIA_dom_A"/>
</dbReference>
<feature type="domain" description="Topo IIA-type catalytic" evidence="9">
    <location>
        <begin position="41"/>
        <end position="531"/>
    </location>
</feature>
<keyword evidence="5 7" id="KW-0472">Membrane</keyword>
<dbReference type="InterPro" id="IPR006691">
    <property type="entry name" value="GyrA/parC_rep"/>
</dbReference>
<proteinExistence type="inferred from homology"/>
<evidence type="ECO:0000256" key="5">
    <source>
        <dbReference type="ARBA" id="ARBA00023136"/>
    </source>
</evidence>
<evidence type="ECO:0000256" key="6">
    <source>
        <dbReference type="ARBA" id="ARBA00023235"/>
    </source>
</evidence>
<dbReference type="NCBIfam" id="TIGR01062">
    <property type="entry name" value="parC_Gneg"/>
    <property type="match status" value="1"/>
</dbReference>
<keyword evidence="4 7" id="KW-0238">DNA-binding</keyword>
<comment type="function">
    <text evidence="7">Topoisomerase IV is essential for chromosome segregation. It relaxes supercoiled DNA. Performs the decatenation events required during the replication of a circular DNA molecule.</text>
</comment>
<dbReference type="HAMAP" id="MF_00936">
    <property type="entry name" value="ParC_type1"/>
    <property type="match status" value="1"/>
</dbReference>
<dbReference type="PANTHER" id="PTHR43493">
    <property type="entry name" value="DNA GYRASE/TOPOISOMERASE SUBUNIT A"/>
    <property type="match status" value="1"/>
</dbReference>
<evidence type="ECO:0000313" key="10">
    <source>
        <dbReference type="EMBL" id="MCV2870597.1"/>
    </source>
</evidence>
<evidence type="ECO:0000313" key="11">
    <source>
        <dbReference type="Proteomes" id="UP001652542"/>
    </source>
</evidence>
<dbReference type="RefSeq" id="WP_263736276.1">
    <property type="nucleotide sequence ID" value="NZ_JAOWKY010000007.1"/>
</dbReference>
<evidence type="ECO:0000256" key="7">
    <source>
        <dbReference type="HAMAP-Rule" id="MF_00936"/>
    </source>
</evidence>
<dbReference type="SMART" id="SM00434">
    <property type="entry name" value="TOP4c"/>
    <property type="match status" value="1"/>
</dbReference>
<evidence type="ECO:0000256" key="2">
    <source>
        <dbReference type="ARBA" id="ARBA00022475"/>
    </source>
</evidence>
<sequence>MSSTDPNEPATGPIQISEPLSRAIGERYLTYALSTIMHRALPDARDGLKPVHRRILYAMRELRLSSSGGFRKSAKISGDVMGNYHPHGDAAIYDAMARLAQDFNVRYPLVDGQGNFGNIDGDNPAASRYTEARLTAAAEALMEGLAENAVDFRANYDGTLEEPVVLPAAFPNLLANGASGIAVGMATNIPPHNIHELVDACLVMIKDRNVTDEALLAHVPGPDFPTGGVIVEPRETILEAYRTGRGSFRTRARWQVEDLGRGTWQIVVTEIPYQVQKSKLIERLAEVIQTKKVPLLADVRDESADDIRIVLEPRSKNVDADMLMGMLFRNSDLETRFSLNMNVLIDGRTPKVCSLKEVLRAFLDHRREVLIRRSRHRVEKIDHRLEVLQGFITAFLNLDRVIDIIRYDADPKAALMAEDWARKQARATSEKDYVSPLSLSRAADGLTEVQAEAILNMRLRSLRRLEEIELLRERDDLMRERAGLDALLASEALQWKQISGELKDIQKQFGKSAPGGARRSAFADAAEVEDVPLEAMIEREPITVICSRMGWIRAMKGHQPLDAEVKFKDGDEGRFIFHAETTDKILLAGSNGRFYTLLGANLPGGRGMGEPVRLMVDLPNEAEIIDLIVYRPGAKYIVASSTGEGFVVLADEVVAQTRAGKQVMNLGEDARAIVCKPVAGDHVAVVSKNRKLLVFPLEELPEMSRGKGVRLQKYNLARGRQGVLELDGGLSDLTTFDMAKGLSWAMSNGNTRTEPMADWVAKRAGVGKAPPHGFPRDNRFT</sequence>
<feature type="site" description="Transition state stabilizer" evidence="7">
    <location>
        <position position="128"/>
    </location>
</feature>